<organism evidence="9 10">
    <name type="scientific">Iocasia fonsfrigidae</name>
    <dbReference type="NCBI Taxonomy" id="2682810"/>
    <lineage>
        <taxon>Bacteria</taxon>
        <taxon>Bacillati</taxon>
        <taxon>Bacillota</taxon>
        <taxon>Clostridia</taxon>
        <taxon>Halanaerobiales</taxon>
        <taxon>Halanaerobiaceae</taxon>
        <taxon>Iocasia</taxon>
    </lineage>
</organism>
<evidence type="ECO:0000256" key="1">
    <source>
        <dbReference type="ARBA" id="ARBA00004651"/>
    </source>
</evidence>
<dbReference type="GO" id="GO:0055085">
    <property type="term" value="P:transmembrane transport"/>
    <property type="evidence" value="ECO:0007669"/>
    <property type="project" value="InterPro"/>
</dbReference>
<evidence type="ECO:0000256" key="7">
    <source>
        <dbReference type="RuleBase" id="RU363032"/>
    </source>
</evidence>
<dbReference type="AlphaFoldDB" id="A0A8A7KBQ2"/>
<feature type="transmembrane region" description="Helical" evidence="7">
    <location>
        <begin position="271"/>
        <end position="289"/>
    </location>
</feature>
<accession>A0A8A7KBQ2</accession>
<dbReference type="Proteomes" id="UP000665020">
    <property type="component" value="Chromosome"/>
</dbReference>
<feature type="domain" description="ABC transmembrane type-1" evidence="8">
    <location>
        <begin position="136"/>
        <end position="347"/>
    </location>
</feature>
<keyword evidence="10" id="KW-1185">Reference proteome</keyword>
<evidence type="ECO:0000256" key="2">
    <source>
        <dbReference type="ARBA" id="ARBA00022448"/>
    </source>
</evidence>
<keyword evidence="6 7" id="KW-0472">Membrane</keyword>
<dbReference type="SUPFAM" id="SSF161098">
    <property type="entry name" value="MetI-like"/>
    <property type="match status" value="2"/>
</dbReference>
<evidence type="ECO:0000313" key="9">
    <source>
        <dbReference type="EMBL" id="QTL96779.1"/>
    </source>
</evidence>
<dbReference type="PROSITE" id="PS50928">
    <property type="entry name" value="ABC_TM1"/>
    <property type="match status" value="1"/>
</dbReference>
<evidence type="ECO:0000256" key="5">
    <source>
        <dbReference type="ARBA" id="ARBA00022989"/>
    </source>
</evidence>
<keyword evidence="2 7" id="KW-0813">Transport</keyword>
<protein>
    <submittedName>
        <fullName evidence="9">ABC transporter permease subunit</fullName>
    </submittedName>
</protein>
<proteinExistence type="inferred from homology"/>
<evidence type="ECO:0000256" key="3">
    <source>
        <dbReference type="ARBA" id="ARBA00022475"/>
    </source>
</evidence>
<dbReference type="Gene3D" id="1.10.3720.10">
    <property type="entry name" value="MetI-like"/>
    <property type="match status" value="1"/>
</dbReference>
<dbReference type="GO" id="GO:0005886">
    <property type="term" value="C:plasma membrane"/>
    <property type="evidence" value="ECO:0007669"/>
    <property type="project" value="UniProtKB-SubCell"/>
</dbReference>
<evidence type="ECO:0000259" key="8">
    <source>
        <dbReference type="PROSITE" id="PS50928"/>
    </source>
</evidence>
<feature type="transmembrane region" description="Helical" evidence="7">
    <location>
        <begin position="132"/>
        <end position="161"/>
    </location>
</feature>
<name>A0A8A7KBQ2_9FIRM</name>
<keyword evidence="4 7" id="KW-0812">Transmembrane</keyword>
<dbReference type="RefSeq" id="WP_230868478.1">
    <property type="nucleotide sequence ID" value="NZ_CP046640.1"/>
</dbReference>
<gene>
    <name evidence="9" type="ORF">GM661_01715</name>
</gene>
<comment type="subcellular location">
    <subcellularLocation>
        <location evidence="1 7">Cell membrane</location>
        <topology evidence="1 7">Multi-pass membrane protein</topology>
    </subcellularLocation>
</comment>
<feature type="transmembrane region" description="Helical" evidence="7">
    <location>
        <begin position="173"/>
        <end position="195"/>
    </location>
</feature>
<reference evidence="9" key="1">
    <citation type="submission" date="2019-12" db="EMBL/GenBank/DDBJ databases">
        <authorList>
            <person name="zhang j."/>
            <person name="sun C.M."/>
        </authorList>
    </citation>
    <scope>NUCLEOTIDE SEQUENCE</scope>
    <source>
        <strain evidence="9">NS-1</strain>
    </source>
</reference>
<evidence type="ECO:0000256" key="4">
    <source>
        <dbReference type="ARBA" id="ARBA00022692"/>
    </source>
</evidence>
<dbReference type="Pfam" id="PF00528">
    <property type="entry name" value="BPD_transp_1"/>
    <property type="match status" value="1"/>
</dbReference>
<dbReference type="KEGG" id="ifn:GM661_01715"/>
<dbReference type="EMBL" id="CP046640">
    <property type="protein sequence ID" value="QTL96779.1"/>
    <property type="molecule type" value="Genomic_DNA"/>
</dbReference>
<feature type="transmembrane region" description="Helical" evidence="7">
    <location>
        <begin position="325"/>
        <end position="348"/>
    </location>
</feature>
<feature type="transmembrane region" description="Helical" evidence="7">
    <location>
        <begin position="20"/>
        <end position="41"/>
    </location>
</feature>
<evidence type="ECO:0000256" key="6">
    <source>
        <dbReference type="ARBA" id="ARBA00023136"/>
    </source>
</evidence>
<dbReference type="CDD" id="cd06261">
    <property type="entry name" value="TM_PBP2"/>
    <property type="match status" value="1"/>
</dbReference>
<keyword evidence="5 7" id="KW-1133">Transmembrane helix</keyword>
<keyword evidence="3" id="KW-1003">Cell membrane</keyword>
<sequence>MDRNSKLDLVTDEQRLAYKLLAPTLIILLIVAIYPLSQVFYTSFTDRTFAGTNQTHFIGLNNYSKLLNFTIKELPPVIEQGTNQVKIDSKTGEKVYEPSFKVLPGSPKPYKELSQFNFLGKRYVVGATNPEFINSIITTLIFTLSAVSLETVLGLIIALLVNSNFTGRGLMRAVMLLPWAVITVVSARIWEWILAPSRVGLFNMFLEKIGIGNGQLAFLTADNWQLFSLIMVDVWKTTPFMALLILAGLQLIPGELYEAARVDGANKVRQFFSITFPLLKPALAVALIFRTLDSLRVFGLFQVLVGQRLYSLASYNYYQLVGNRAMGLASAVGVIIFMIIFVFAVIYMRLLGVDSE</sequence>
<dbReference type="PANTHER" id="PTHR43005">
    <property type="entry name" value="BLR7065 PROTEIN"/>
    <property type="match status" value="1"/>
</dbReference>
<comment type="similarity">
    <text evidence="7">Belongs to the binding-protein-dependent transport system permease family.</text>
</comment>
<dbReference type="InterPro" id="IPR035906">
    <property type="entry name" value="MetI-like_sf"/>
</dbReference>
<dbReference type="InterPro" id="IPR000515">
    <property type="entry name" value="MetI-like"/>
</dbReference>
<dbReference type="PANTHER" id="PTHR43005:SF2">
    <property type="entry name" value="INTEGRAL MEMBRANE SUGAR TRANSPORT PROTEIN"/>
    <property type="match status" value="1"/>
</dbReference>
<evidence type="ECO:0000313" key="10">
    <source>
        <dbReference type="Proteomes" id="UP000665020"/>
    </source>
</evidence>